<reference evidence="9 11" key="1">
    <citation type="submission" date="2017-06" db="EMBL/GenBank/DDBJ databases">
        <title>Complete genome sequence of Shewanella marisflavi EP1 associated with anaerobic 2,4-dinitrotoluene reduction and salt tolerance.</title>
        <authorList>
            <person name="Huang J."/>
        </authorList>
    </citation>
    <scope>NUCLEOTIDE SEQUENCE [LARGE SCALE GENOMIC DNA]</scope>
    <source>
        <strain evidence="9 11">EP1</strain>
    </source>
</reference>
<reference evidence="10 12" key="2">
    <citation type="submission" date="2019-06" db="EMBL/GenBank/DDBJ databases">
        <title>Complete genome of Shewanella marisflavi ECSMB14101, a mussel settlement-inducing bacterium isolated from East China Sea.</title>
        <authorList>
            <person name="Yang J."/>
            <person name="Liang X."/>
            <person name="Chang R."/>
            <person name="Peng L."/>
        </authorList>
    </citation>
    <scope>NUCLEOTIDE SEQUENCE [LARGE SCALE GENOMIC DNA]</scope>
    <source>
        <strain evidence="10 12">ECSMB14101</strain>
    </source>
</reference>
<evidence type="ECO:0000313" key="10">
    <source>
        <dbReference type="EMBL" id="QDF74445.1"/>
    </source>
</evidence>
<dbReference type="Pfam" id="PF01479">
    <property type="entry name" value="S4"/>
    <property type="match status" value="1"/>
</dbReference>
<dbReference type="Gene3D" id="3.30.70.580">
    <property type="entry name" value="Pseudouridine synthase I, catalytic domain, N-terminal subdomain"/>
    <property type="match status" value="1"/>
</dbReference>
<evidence type="ECO:0000259" key="8">
    <source>
        <dbReference type="SMART" id="SM00363"/>
    </source>
</evidence>
<dbReference type="InterPro" id="IPR018496">
    <property type="entry name" value="PsdUridine_synth_RsuA/RluB_CS"/>
</dbReference>
<name>A0AAC9TXI7_9GAMM</name>
<evidence type="ECO:0000313" key="9">
    <source>
        <dbReference type="EMBL" id="ASJ95891.1"/>
    </source>
</evidence>
<protein>
    <recommendedName>
        <fullName evidence="7">Pseudouridine synthase</fullName>
        <ecNumber evidence="7">5.4.99.-</ecNumber>
    </recommendedName>
</protein>
<dbReference type="InterPro" id="IPR050343">
    <property type="entry name" value="RsuA_PseudoU_synthase"/>
</dbReference>
<dbReference type="FunFam" id="3.30.70.1560:FF:000001">
    <property type="entry name" value="Pseudouridine synthase"/>
    <property type="match status" value="1"/>
</dbReference>
<dbReference type="EC" id="5.4.99.-" evidence="7"/>
<dbReference type="Gene3D" id="3.30.70.1560">
    <property type="entry name" value="Alpha-L RNA-binding motif"/>
    <property type="match status" value="1"/>
</dbReference>
<dbReference type="EMBL" id="CP022272">
    <property type="protein sequence ID" value="ASJ95891.1"/>
    <property type="molecule type" value="Genomic_DNA"/>
</dbReference>
<dbReference type="SUPFAM" id="SSF55120">
    <property type="entry name" value="Pseudouridine synthase"/>
    <property type="match status" value="1"/>
</dbReference>
<dbReference type="EMBL" id="CP041153">
    <property type="protein sequence ID" value="QDF74445.1"/>
    <property type="molecule type" value="Genomic_DNA"/>
</dbReference>
<dbReference type="Proteomes" id="UP000318758">
    <property type="component" value="Chromosome"/>
</dbReference>
<dbReference type="InterPro" id="IPR036986">
    <property type="entry name" value="S4_RNA-bd_sf"/>
</dbReference>
<comment type="catalytic activity">
    <reaction evidence="4">
        <text>uridine(516) in 16S rRNA = pseudouridine(516) in 16S rRNA</text>
        <dbReference type="Rhea" id="RHEA:38867"/>
        <dbReference type="Rhea" id="RHEA-COMP:10089"/>
        <dbReference type="Rhea" id="RHEA-COMP:10090"/>
        <dbReference type="ChEBI" id="CHEBI:65314"/>
        <dbReference type="ChEBI" id="CHEBI:65315"/>
        <dbReference type="EC" id="5.4.99.19"/>
    </reaction>
</comment>
<dbReference type="Gene3D" id="3.10.290.10">
    <property type="entry name" value="RNA-binding S4 domain"/>
    <property type="match status" value="1"/>
</dbReference>
<dbReference type="InterPro" id="IPR000748">
    <property type="entry name" value="PsdUridine_synth_RsuA/RluB/E/F"/>
</dbReference>
<evidence type="ECO:0000256" key="2">
    <source>
        <dbReference type="ARBA" id="ARBA00022884"/>
    </source>
</evidence>
<dbReference type="InterPro" id="IPR020103">
    <property type="entry name" value="PsdUridine_synth_cat_dom_sf"/>
</dbReference>
<dbReference type="InterPro" id="IPR020094">
    <property type="entry name" value="TruA/RsuA/RluB/E/F_N"/>
</dbReference>
<dbReference type="GO" id="GO:0003723">
    <property type="term" value="F:RNA binding"/>
    <property type="evidence" value="ECO:0007669"/>
    <property type="project" value="UniProtKB-KW"/>
</dbReference>
<keyword evidence="3 7" id="KW-0413">Isomerase</keyword>
<evidence type="ECO:0000256" key="4">
    <source>
        <dbReference type="ARBA" id="ARBA00036749"/>
    </source>
</evidence>
<evidence type="ECO:0000256" key="7">
    <source>
        <dbReference type="RuleBase" id="RU003887"/>
    </source>
</evidence>
<dbReference type="RefSeq" id="WP_033540634.1">
    <property type="nucleotide sequence ID" value="NZ_CP022272.1"/>
</dbReference>
<dbReference type="CDD" id="cd00165">
    <property type="entry name" value="S4"/>
    <property type="match status" value="1"/>
</dbReference>
<evidence type="ECO:0000256" key="6">
    <source>
        <dbReference type="PROSITE-ProRule" id="PRU00182"/>
    </source>
</evidence>
<comment type="similarity">
    <text evidence="1 7">Belongs to the pseudouridine synthase RsuA family.</text>
</comment>
<dbReference type="SMART" id="SM00363">
    <property type="entry name" value="S4"/>
    <property type="match status" value="1"/>
</dbReference>
<dbReference type="InterPro" id="IPR042092">
    <property type="entry name" value="PsdUridine_s_RsuA/RluB/E/F_cat"/>
</dbReference>
<organism evidence="9 11">
    <name type="scientific">Shewanella marisflavi</name>
    <dbReference type="NCBI Taxonomy" id="260364"/>
    <lineage>
        <taxon>Bacteria</taxon>
        <taxon>Pseudomonadati</taxon>
        <taxon>Pseudomonadota</taxon>
        <taxon>Gammaproteobacteria</taxon>
        <taxon>Alteromonadales</taxon>
        <taxon>Shewanellaceae</taxon>
        <taxon>Shewanella</taxon>
    </lineage>
</organism>
<evidence type="ECO:0000313" key="11">
    <source>
        <dbReference type="Proteomes" id="UP000198233"/>
    </source>
</evidence>
<evidence type="ECO:0000313" key="12">
    <source>
        <dbReference type="Proteomes" id="UP000318758"/>
    </source>
</evidence>
<dbReference type="PANTHER" id="PTHR47683">
    <property type="entry name" value="PSEUDOURIDINE SYNTHASE FAMILY PROTEIN-RELATED"/>
    <property type="match status" value="1"/>
</dbReference>
<evidence type="ECO:0000256" key="1">
    <source>
        <dbReference type="ARBA" id="ARBA00008348"/>
    </source>
</evidence>
<dbReference type="AlphaFoldDB" id="A0AAC9TXI7"/>
<dbReference type="SUPFAM" id="SSF55174">
    <property type="entry name" value="Alpha-L RNA-binding motif"/>
    <property type="match status" value="1"/>
</dbReference>
<dbReference type="CDD" id="cd02553">
    <property type="entry name" value="PseudoU_synth_RsuA"/>
    <property type="match status" value="1"/>
</dbReference>
<dbReference type="PROSITE" id="PS01149">
    <property type="entry name" value="PSI_RSU"/>
    <property type="match status" value="1"/>
</dbReference>
<dbReference type="GO" id="GO:0160136">
    <property type="term" value="F:16S rRNA pseudouridine(516) synthase activity"/>
    <property type="evidence" value="ECO:0007669"/>
    <property type="project" value="UniProtKB-EC"/>
</dbReference>
<dbReference type="KEGG" id="smav:CFF01_04400"/>
<dbReference type="GO" id="GO:0005829">
    <property type="term" value="C:cytosol"/>
    <property type="evidence" value="ECO:0007669"/>
    <property type="project" value="UniProtKB-ARBA"/>
</dbReference>
<dbReference type="Pfam" id="PF00849">
    <property type="entry name" value="PseudoU_synth_2"/>
    <property type="match status" value="1"/>
</dbReference>
<sequence length="230" mass="25466">MRLDKFISESTPLTRSLAKKALHRGEVSVDGKIIKDGSFKVKETDSVCLDGEPISPIGPRFIMLHKPLDTLCSTIDEVYPSVLNLVDLPQKDDLHIAGRLDADTTGLVLITSDGQWSHRVTSPKRECGKTYLVQLADPLKEEWVEEFAKGIALRSEDGLTKPAQLTLLDSHQARLTITEGKYHQVKRMFAAVGNKVVGLHRESIGEIVLDDTLAPGEWRYLTPAEIASVK</sequence>
<dbReference type="PROSITE" id="PS50889">
    <property type="entry name" value="S4"/>
    <property type="match status" value="1"/>
</dbReference>
<keyword evidence="2 6" id="KW-0694">RNA-binding</keyword>
<evidence type="ECO:0000256" key="5">
    <source>
        <dbReference type="ARBA" id="ARBA00037590"/>
    </source>
</evidence>
<keyword evidence="12" id="KW-1185">Reference proteome</keyword>
<proteinExistence type="inferred from homology"/>
<dbReference type="NCBIfam" id="NF008097">
    <property type="entry name" value="PRK10839.1"/>
    <property type="match status" value="1"/>
</dbReference>
<dbReference type="PANTHER" id="PTHR47683:SF4">
    <property type="entry name" value="PSEUDOURIDINE SYNTHASE"/>
    <property type="match status" value="1"/>
</dbReference>
<accession>A0AAC9TXI7</accession>
<dbReference type="NCBIfam" id="TIGR00093">
    <property type="entry name" value="pseudouridine synthase"/>
    <property type="match status" value="1"/>
</dbReference>
<comment type="function">
    <text evidence="5">Responsible for synthesis of pseudouridine from uracil-516 in 16S ribosomal RNA.</text>
</comment>
<feature type="domain" description="RNA-binding S4" evidence="8">
    <location>
        <begin position="1"/>
        <end position="58"/>
    </location>
</feature>
<dbReference type="InterPro" id="IPR002942">
    <property type="entry name" value="S4_RNA-bd"/>
</dbReference>
<dbReference type="Proteomes" id="UP000198233">
    <property type="component" value="Chromosome"/>
</dbReference>
<gene>
    <name evidence="10" type="primary">rsuA</name>
    <name evidence="9" type="ORF">CFF01_04400</name>
    <name evidence="10" type="ORF">FGA12_04280</name>
</gene>
<dbReference type="InterPro" id="IPR006145">
    <property type="entry name" value="PsdUridine_synth_RsuA/RluA"/>
</dbReference>
<dbReference type="GO" id="GO:0000455">
    <property type="term" value="P:enzyme-directed rRNA pseudouridine synthesis"/>
    <property type="evidence" value="ECO:0007669"/>
    <property type="project" value="UniProtKB-ARBA"/>
</dbReference>
<evidence type="ECO:0000256" key="3">
    <source>
        <dbReference type="ARBA" id="ARBA00023235"/>
    </source>
</evidence>